<dbReference type="Pfam" id="PF14273">
    <property type="entry name" value="DUF4360"/>
    <property type="match status" value="1"/>
</dbReference>
<evidence type="ECO:0008006" key="4">
    <source>
        <dbReference type="Google" id="ProtNLM"/>
    </source>
</evidence>
<accession>A0AAD5UGS9</accession>
<evidence type="ECO:0000313" key="3">
    <source>
        <dbReference type="Proteomes" id="UP001210925"/>
    </source>
</evidence>
<organism evidence="2 3">
    <name type="scientific">Boothiomyces macroporosus</name>
    <dbReference type="NCBI Taxonomy" id="261099"/>
    <lineage>
        <taxon>Eukaryota</taxon>
        <taxon>Fungi</taxon>
        <taxon>Fungi incertae sedis</taxon>
        <taxon>Chytridiomycota</taxon>
        <taxon>Chytridiomycota incertae sedis</taxon>
        <taxon>Chytridiomycetes</taxon>
        <taxon>Rhizophydiales</taxon>
        <taxon>Terramycetaceae</taxon>
        <taxon>Boothiomyces</taxon>
    </lineage>
</organism>
<evidence type="ECO:0000256" key="1">
    <source>
        <dbReference type="SAM" id="SignalP"/>
    </source>
</evidence>
<sequence length="206" mass="21870">MKSFAALALASSAFSQIIVNPNPSTGPDPSQVHISDVVYNGSGCPSGSVVPVLSEDAQTFTLLFSNLVASTGPGTTITDTRKNCQINFNVHFPGGFSYSVGSVEYRGYVSVPAGITATQKATYYFSGQSQQVSSQVVFNKPTDQDYHAIDTFDVGALVWSPCGTTVGANINTQVRVTYNPNQAALMTIDSADGHVAQVYSFNWKTC</sequence>
<name>A0AAD5UGS9_9FUNG</name>
<dbReference type="Proteomes" id="UP001210925">
    <property type="component" value="Unassembled WGS sequence"/>
</dbReference>
<protein>
    <recommendedName>
        <fullName evidence="4">Secreted protein</fullName>
    </recommendedName>
</protein>
<gene>
    <name evidence="2" type="ORF">HK103_006615</name>
</gene>
<dbReference type="PANTHER" id="PTHR38847">
    <property type="match status" value="1"/>
</dbReference>
<reference evidence="2" key="1">
    <citation type="submission" date="2020-05" db="EMBL/GenBank/DDBJ databases">
        <title>Phylogenomic resolution of chytrid fungi.</title>
        <authorList>
            <person name="Stajich J.E."/>
            <person name="Amses K."/>
            <person name="Simmons R."/>
            <person name="Seto K."/>
            <person name="Myers J."/>
            <person name="Bonds A."/>
            <person name="Quandt C.A."/>
            <person name="Barry K."/>
            <person name="Liu P."/>
            <person name="Grigoriev I."/>
            <person name="Longcore J.E."/>
            <person name="James T.Y."/>
        </authorList>
    </citation>
    <scope>NUCLEOTIDE SEQUENCE</scope>
    <source>
        <strain evidence="2">PLAUS21</strain>
    </source>
</reference>
<feature type="signal peptide" evidence="1">
    <location>
        <begin position="1"/>
        <end position="15"/>
    </location>
</feature>
<evidence type="ECO:0000313" key="2">
    <source>
        <dbReference type="EMBL" id="KAJ3255152.1"/>
    </source>
</evidence>
<comment type="caution">
    <text evidence="2">The sequence shown here is derived from an EMBL/GenBank/DDBJ whole genome shotgun (WGS) entry which is preliminary data.</text>
</comment>
<feature type="chain" id="PRO_5042160387" description="Secreted protein" evidence="1">
    <location>
        <begin position="16"/>
        <end position="206"/>
    </location>
</feature>
<dbReference type="PANTHER" id="PTHR38847:SF1">
    <property type="entry name" value="PSEUDOURIDINE SYNTHASE RSUA_RLUA-LIKE DOMAIN-CONTAINING PROTEIN"/>
    <property type="match status" value="1"/>
</dbReference>
<keyword evidence="1" id="KW-0732">Signal</keyword>
<keyword evidence="3" id="KW-1185">Reference proteome</keyword>
<proteinExistence type="predicted"/>
<dbReference type="EMBL" id="JADGKB010000071">
    <property type="protein sequence ID" value="KAJ3255152.1"/>
    <property type="molecule type" value="Genomic_DNA"/>
</dbReference>
<dbReference type="InterPro" id="IPR025649">
    <property type="entry name" value="DUF4360"/>
</dbReference>
<dbReference type="AlphaFoldDB" id="A0AAD5UGS9"/>